<dbReference type="PIRSF" id="PIRSF006060">
    <property type="entry name" value="AA_transporter"/>
    <property type="match status" value="1"/>
</dbReference>
<dbReference type="AlphaFoldDB" id="A0A317MQD8"/>
<organism evidence="7 8">
    <name type="scientific">Plasticicumulans acidivorans</name>
    <dbReference type="NCBI Taxonomy" id="886464"/>
    <lineage>
        <taxon>Bacteria</taxon>
        <taxon>Pseudomonadati</taxon>
        <taxon>Pseudomonadota</taxon>
        <taxon>Gammaproteobacteria</taxon>
        <taxon>Candidatus Competibacteraceae</taxon>
        <taxon>Plasticicumulans</taxon>
    </lineage>
</organism>
<dbReference type="OrthoDB" id="7281735at2"/>
<name>A0A317MQD8_9GAMM</name>
<evidence type="ECO:0000256" key="6">
    <source>
        <dbReference type="SAM" id="Phobius"/>
    </source>
</evidence>
<comment type="subcellular location">
    <subcellularLocation>
        <location evidence="1">Membrane</location>
        <topology evidence="1">Multi-pass membrane protein</topology>
    </subcellularLocation>
</comment>
<feature type="transmembrane region" description="Helical" evidence="6">
    <location>
        <begin position="256"/>
        <end position="278"/>
    </location>
</feature>
<feature type="transmembrane region" description="Helical" evidence="6">
    <location>
        <begin position="308"/>
        <end position="335"/>
    </location>
</feature>
<keyword evidence="3 6" id="KW-0812">Transmembrane</keyword>
<dbReference type="PANTHER" id="PTHR45649">
    <property type="entry name" value="AMINO-ACID PERMEASE BAT1"/>
    <property type="match status" value="1"/>
</dbReference>
<dbReference type="Pfam" id="PF13520">
    <property type="entry name" value="AA_permease_2"/>
    <property type="match status" value="1"/>
</dbReference>
<feature type="transmembrane region" description="Helical" evidence="6">
    <location>
        <begin position="36"/>
        <end position="59"/>
    </location>
</feature>
<feature type="transmembrane region" description="Helical" evidence="6">
    <location>
        <begin position="386"/>
        <end position="405"/>
    </location>
</feature>
<dbReference type="InterPro" id="IPR002293">
    <property type="entry name" value="AA/rel_permease1"/>
</dbReference>
<proteinExistence type="predicted"/>
<evidence type="ECO:0000313" key="8">
    <source>
        <dbReference type="Proteomes" id="UP000246569"/>
    </source>
</evidence>
<feature type="transmembrane region" description="Helical" evidence="6">
    <location>
        <begin position="145"/>
        <end position="164"/>
    </location>
</feature>
<dbReference type="GO" id="GO:0016020">
    <property type="term" value="C:membrane"/>
    <property type="evidence" value="ECO:0007669"/>
    <property type="project" value="UniProtKB-SubCell"/>
</dbReference>
<keyword evidence="5 6" id="KW-0472">Membrane</keyword>
<dbReference type="Gene3D" id="1.20.1740.10">
    <property type="entry name" value="Amino acid/polyamine transporter I"/>
    <property type="match status" value="1"/>
</dbReference>
<feature type="transmembrane region" description="Helical" evidence="6">
    <location>
        <begin position="356"/>
        <end position="374"/>
    </location>
</feature>
<keyword evidence="8" id="KW-1185">Reference proteome</keyword>
<evidence type="ECO:0000256" key="4">
    <source>
        <dbReference type="ARBA" id="ARBA00022989"/>
    </source>
</evidence>
<feature type="transmembrane region" description="Helical" evidence="6">
    <location>
        <begin position="171"/>
        <end position="197"/>
    </location>
</feature>
<evidence type="ECO:0000256" key="1">
    <source>
        <dbReference type="ARBA" id="ARBA00004141"/>
    </source>
</evidence>
<evidence type="ECO:0000256" key="3">
    <source>
        <dbReference type="ARBA" id="ARBA00022692"/>
    </source>
</evidence>
<dbReference type="GO" id="GO:0022857">
    <property type="term" value="F:transmembrane transporter activity"/>
    <property type="evidence" value="ECO:0007669"/>
    <property type="project" value="InterPro"/>
</dbReference>
<protein>
    <submittedName>
        <fullName evidence="7">Amino acid/polyamine/organocation transporter (APC superfamily)</fullName>
    </submittedName>
</protein>
<keyword evidence="4 6" id="KW-1133">Transmembrane helix</keyword>
<feature type="transmembrane region" description="Helical" evidence="6">
    <location>
        <begin position="456"/>
        <end position="473"/>
    </location>
</feature>
<dbReference type="RefSeq" id="WP_110020063.1">
    <property type="nucleotide sequence ID" value="NZ_QGTJ01000013.1"/>
</dbReference>
<evidence type="ECO:0000256" key="2">
    <source>
        <dbReference type="ARBA" id="ARBA00022448"/>
    </source>
</evidence>
<feature type="transmembrane region" description="Helical" evidence="6">
    <location>
        <begin position="65"/>
        <end position="86"/>
    </location>
</feature>
<keyword evidence="2" id="KW-0813">Transport</keyword>
<accession>A0A317MQD8</accession>
<dbReference type="PANTHER" id="PTHR45649:SF26">
    <property type="entry name" value="OS04G0435100 PROTEIN"/>
    <property type="match status" value="1"/>
</dbReference>
<reference evidence="7 8" key="1">
    <citation type="submission" date="2018-05" db="EMBL/GenBank/DDBJ databases">
        <title>Genomic Encyclopedia of Type Strains, Phase IV (KMG-IV): sequencing the most valuable type-strain genomes for metagenomic binning, comparative biology and taxonomic classification.</title>
        <authorList>
            <person name="Goeker M."/>
        </authorList>
    </citation>
    <scope>NUCLEOTIDE SEQUENCE [LARGE SCALE GENOMIC DNA]</scope>
    <source>
        <strain evidence="7 8">DSM 23606</strain>
    </source>
</reference>
<evidence type="ECO:0000256" key="5">
    <source>
        <dbReference type="ARBA" id="ARBA00023136"/>
    </source>
</evidence>
<feature type="transmembrane region" description="Helical" evidence="6">
    <location>
        <begin position="417"/>
        <end position="444"/>
    </location>
</feature>
<dbReference type="Proteomes" id="UP000246569">
    <property type="component" value="Unassembled WGS sequence"/>
</dbReference>
<feature type="transmembrane region" description="Helical" evidence="6">
    <location>
        <begin position="107"/>
        <end position="133"/>
    </location>
</feature>
<evidence type="ECO:0000313" key="7">
    <source>
        <dbReference type="EMBL" id="PWV58853.1"/>
    </source>
</evidence>
<gene>
    <name evidence="7" type="ORF">C7443_11334</name>
</gene>
<comment type="caution">
    <text evidence="7">The sequence shown here is derived from an EMBL/GenBank/DDBJ whole genome shotgun (WGS) entry which is preliminary data.</text>
</comment>
<sequence>MSSPQHPSATDADSAQLASLGYQSEFRRDMSMWANFALGFTYLSPVVGIYSVFGIALAMAGPPMIWSLLIVGLGQWLVSLVFGEIVSQYPIAGGVYPWARRLWGTRWAWMTGWVYNWALLITIAGVAFSSGVYLSALLGLEPSSFSNVICGIGMIGFATVVNLLGTRVLAFVALLGFAAELLGALFVGGWLLLFHQHQGFAALFDSFGAASIHGSDYLPLFLGASIIGIFQYYGFEACGDVAEEVQDPTRRIPRSMRLTIYIGGAAATFVCFALIAAVPDIGAVLRGEVADPVGAIMGDAFGPVGTRLVYAVVLLSFISCVLSLQAAASRLLYAFGRDRMIAGGAWLAHFDHVRHVPPYALLVACVLPMGMVVLSLLSESALLKMVSWASLGIYIAFQMVVLAALRARLRGWQPSGAFRLGAWGLPVNLAALAYGVCAITVIAWPWDASLVWYDKYFLELMSIGGLLLGYAYMRVTSVHARVDAPAGDALASHA</sequence>
<dbReference type="EMBL" id="QGTJ01000013">
    <property type="protein sequence ID" value="PWV58853.1"/>
    <property type="molecule type" value="Genomic_DNA"/>
</dbReference>
<feature type="transmembrane region" description="Helical" evidence="6">
    <location>
        <begin position="217"/>
        <end position="235"/>
    </location>
</feature>